<evidence type="ECO:0000256" key="1">
    <source>
        <dbReference type="SAM" id="MobiDB-lite"/>
    </source>
</evidence>
<accession>A0A916WWF4</accession>
<reference evidence="2" key="2">
    <citation type="submission" date="2020-09" db="EMBL/GenBank/DDBJ databases">
        <authorList>
            <person name="Sun Q."/>
            <person name="Zhou Y."/>
        </authorList>
    </citation>
    <scope>NUCLEOTIDE SEQUENCE</scope>
    <source>
        <strain evidence="2">CGMCC 1.15330</strain>
    </source>
</reference>
<dbReference type="EMBL" id="BMIH01000003">
    <property type="protein sequence ID" value="GGB35322.1"/>
    <property type="molecule type" value="Genomic_DNA"/>
</dbReference>
<feature type="region of interest" description="Disordered" evidence="1">
    <location>
        <begin position="38"/>
        <end position="61"/>
    </location>
</feature>
<gene>
    <name evidence="2" type="ORF">GCM10011380_25890</name>
</gene>
<protein>
    <submittedName>
        <fullName evidence="2">Uncharacterized protein</fullName>
    </submittedName>
</protein>
<dbReference type="Proteomes" id="UP000623067">
    <property type="component" value="Unassembled WGS sequence"/>
</dbReference>
<evidence type="ECO:0000313" key="2">
    <source>
        <dbReference type="EMBL" id="GGB35322.1"/>
    </source>
</evidence>
<feature type="region of interest" description="Disordered" evidence="1">
    <location>
        <begin position="84"/>
        <end position="109"/>
    </location>
</feature>
<reference evidence="2" key="1">
    <citation type="journal article" date="2014" name="Int. J. Syst. Evol. Microbiol.">
        <title>Complete genome sequence of Corynebacterium casei LMG S-19264T (=DSM 44701T), isolated from a smear-ripened cheese.</title>
        <authorList>
            <consortium name="US DOE Joint Genome Institute (JGI-PGF)"/>
            <person name="Walter F."/>
            <person name="Albersmeier A."/>
            <person name="Kalinowski J."/>
            <person name="Ruckert C."/>
        </authorList>
    </citation>
    <scope>NUCLEOTIDE SEQUENCE</scope>
    <source>
        <strain evidence="2">CGMCC 1.15330</strain>
    </source>
</reference>
<evidence type="ECO:0000313" key="3">
    <source>
        <dbReference type="Proteomes" id="UP000623067"/>
    </source>
</evidence>
<proteinExistence type="predicted"/>
<name>A0A916WWF4_9SPHN</name>
<comment type="caution">
    <text evidence="2">The sequence shown here is derived from an EMBL/GenBank/DDBJ whole genome shotgun (WGS) entry which is preliminary data.</text>
</comment>
<sequence>MPTTPASAKPVGHEAAGVPAVGVGVPVGVGVGVLPPPGATITPSPGEATLSAPSQEARSMEAVPAIRRRVVREKVDIGRLPVDHWIAGHSPGIDSGPPADHGSPIRHVK</sequence>
<keyword evidence="3" id="KW-1185">Reference proteome</keyword>
<organism evidence="2 3">
    <name type="scientific">Sphingomonas metalli</name>
    <dbReference type="NCBI Taxonomy" id="1779358"/>
    <lineage>
        <taxon>Bacteria</taxon>
        <taxon>Pseudomonadati</taxon>
        <taxon>Pseudomonadota</taxon>
        <taxon>Alphaproteobacteria</taxon>
        <taxon>Sphingomonadales</taxon>
        <taxon>Sphingomonadaceae</taxon>
        <taxon>Sphingomonas</taxon>
    </lineage>
</organism>
<dbReference type="AlphaFoldDB" id="A0A916WWF4"/>